<dbReference type="Gene3D" id="2.60.120.260">
    <property type="entry name" value="Galactose-binding domain-like"/>
    <property type="match status" value="1"/>
</dbReference>
<reference evidence="3 5" key="2">
    <citation type="journal article" date="2013" name="Nature">
        <title>Insights into bilaterian evolution from three spiralian genomes.</title>
        <authorList>
            <person name="Simakov O."/>
            <person name="Marletaz F."/>
            <person name="Cho S.J."/>
            <person name="Edsinger-Gonzales E."/>
            <person name="Havlak P."/>
            <person name="Hellsten U."/>
            <person name="Kuo D.H."/>
            <person name="Larsson T."/>
            <person name="Lv J."/>
            <person name="Arendt D."/>
            <person name="Savage R."/>
            <person name="Osoegawa K."/>
            <person name="de Jong P."/>
            <person name="Grimwood J."/>
            <person name="Chapman J.A."/>
            <person name="Shapiro H."/>
            <person name="Aerts A."/>
            <person name="Otillar R.P."/>
            <person name="Terry A.Y."/>
            <person name="Boore J.L."/>
            <person name="Grigoriev I.V."/>
            <person name="Lindberg D.R."/>
            <person name="Seaver E.C."/>
            <person name="Weisblat D.A."/>
            <person name="Putnam N.H."/>
            <person name="Rokhsar D.S."/>
        </authorList>
    </citation>
    <scope>NUCLEOTIDE SEQUENCE</scope>
    <source>
        <strain evidence="3 5">I ESC-2004</strain>
    </source>
</reference>
<feature type="non-terminal residue" evidence="3">
    <location>
        <position position="1"/>
    </location>
</feature>
<feature type="compositionally biased region" description="Basic and acidic residues" evidence="1">
    <location>
        <begin position="13"/>
        <end position="24"/>
    </location>
</feature>
<dbReference type="Pfam" id="PF00754">
    <property type="entry name" value="F5_F8_type_C"/>
    <property type="match status" value="1"/>
</dbReference>
<feature type="non-terminal residue" evidence="3">
    <location>
        <position position="98"/>
    </location>
</feature>
<dbReference type="EMBL" id="AMQN01021022">
    <property type="status" value="NOT_ANNOTATED_CDS"/>
    <property type="molecule type" value="Genomic_DNA"/>
</dbReference>
<dbReference type="Proteomes" id="UP000014760">
    <property type="component" value="Unassembled WGS sequence"/>
</dbReference>
<dbReference type="EnsemblMetazoa" id="CapteT79687">
    <property type="protein sequence ID" value="CapteP79687"/>
    <property type="gene ID" value="CapteG79687"/>
</dbReference>
<dbReference type="PANTHER" id="PTHR24543:SF325">
    <property type="entry name" value="F5_8 TYPE C DOMAIN-CONTAINING PROTEIN"/>
    <property type="match status" value="1"/>
</dbReference>
<protein>
    <recommendedName>
        <fullName evidence="2">F5/8 type C domain-containing protein</fullName>
    </recommendedName>
</protein>
<reference evidence="4" key="3">
    <citation type="submission" date="2015-06" db="UniProtKB">
        <authorList>
            <consortium name="EnsemblMetazoa"/>
        </authorList>
    </citation>
    <scope>IDENTIFICATION</scope>
</reference>
<evidence type="ECO:0000313" key="4">
    <source>
        <dbReference type="EnsemblMetazoa" id="CapteP79687"/>
    </source>
</evidence>
<dbReference type="InterPro" id="IPR008979">
    <property type="entry name" value="Galactose-bd-like_sf"/>
</dbReference>
<evidence type="ECO:0000256" key="1">
    <source>
        <dbReference type="SAM" id="MobiDB-lite"/>
    </source>
</evidence>
<evidence type="ECO:0000313" key="3">
    <source>
        <dbReference type="EMBL" id="ELU09709.1"/>
    </source>
</evidence>
<dbReference type="InterPro" id="IPR000421">
    <property type="entry name" value="FA58C"/>
</dbReference>
<evidence type="ECO:0000313" key="5">
    <source>
        <dbReference type="Proteomes" id="UP000014760"/>
    </source>
</evidence>
<dbReference type="OMA" id="WITSYLL"/>
<feature type="region of interest" description="Disordered" evidence="1">
    <location>
        <begin position="1"/>
        <end position="24"/>
    </location>
</feature>
<dbReference type="OrthoDB" id="10028859at2759"/>
<keyword evidence="5" id="KW-1185">Reference proteome</keyword>
<dbReference type="PANTHER" id="PTHR24543">
    <property type="entry name" value="MULTICOPPER OXIDASE-RELATED"/>
    <property type="match status" value="1"/>
</dbReference>
<organism evidence="3">
    <name type="scientific">Capitella teleta</name>
    <name type="common">Polychaete worm</name>
    <dbReference type="NCBI Taxonomy" id="283909"/>
    <lineage>
        <taxon>Eukaryota</taxon>
        <taxon>Metazoa</taxon>
        <taxon>Spiralia</taxon>
        <taxon>Lophotrochozoa</taxon>
        <taxon>Annelida</taxon>
        <taxon>Polychaeta</taxon>
        <taxon>Sedentaria</taxon>
        <taxon>Scolecida</taxon>
        <taxon>Capitellidae</taxon>
        <taxon>Capitella</taxon>
    </lineage>
</organism>
<proteinExistence type="predicted"/>
<dbReference type="EMBL" id="KB298022">
    <property type="protein sequence ID" value="ELU09709.1"/>
    <property type="molecule type" value="Genomic_DNA"/>
</dbReference>
<accession>R7UT69</accession>
<name>R7UT69_CAPTE</name>
<gene>
    <name evidence="3" type="ORF">CAPTEDRAFT_79687</name>
</gene>
<evidence type="ECO:0000259" key="2">
    <source>
        <dbReference type="PROSITE" id="PS50022"/>
    </source>
</evidence>
<feature type="domain" description="F5/8 type C" evidence="2">
    <location>
        <begin position="1"/>
        <end position="98"/>
    </location>
</feature>
<reference evidence="5" key="1">
    <citation type="submission" date="2012-12" db="EMBL/GenBank/DDBJ databases">
        <authorList>
            <person name="Hellsten U."/>
            <person name="Grimwood J."/>
            <person name="Chapman J.A."/>
            <person name="Shapiro H."/>
            <person name="Aerts A."/>
            <person name="Otillar R.P."/>
            <person name="Terry A.Y."/>
            <person name="Boore J.L."/>
            <person name="Simakov O."/>
            <person name="Marletaz F."/>
            <person name="Cho S.-J."/>
            <person name="Edsinger-Gonzales E."/>
            <person name="Havlak P."/>
            <person name="Kuo D.-H."/>
            <person name="Larsson T."/>
            <person name="Lv J."/>
            <person name="Arendt D."/>
            <person name="Savage R."/>
            <person name="Osoegawa K."/>
            <person name="de Jong P."/>
            <person name="Lindberg D.R."/>
            <person name="Seaver E.C."/>
            <person name="Weisblat D.A."/>
            <person name="Putnam N.H."/>
            <person name="Grigoriev I.V."/>
            <person name="Rokhsar D.S."/>
        </authorList>
    </citation>
    <scope>NUCLEOTIDE SEQUENCE</scope>
    <source>
        <strain evidence="5">I ESC-2004</strain>
    </source>
</reference>
<dbReference type="SUPFAM" id="SSF49785">
    <property type="entry name" value="Galactose-binding domain-like"/>
    <property type="match status" value="1"/>
</dbReference>
<dbReference type="AlphaFoldDB" id="R7UT69"/>
<sequence>VPDEKMTASSQYDEYHGPKRGRIDTVAEGTNQGEYRGAWCPWGSSPGQWIQVEFNSLMTVQAIRTRGRYEYASWVESYVVNFSEDGIHWEPYQEPYGT</sequence>
<dbReference type="HOGENOM" id="CLU_030066_6_2_1"/>
<dbReference type="PROSITE" id="PS50022">
    <property type="entry name" value="FA58C_3"/>
    <property type="match status" value="1"/>
</dbReference>